<feature type="non-terminal residue" evidence="3">
    <location>
        <position position="1"/>
    </location>
</feature>
<feature type="compositionally biased region" description="Low complexity" evidence="1">
    <location>
        <begin position="220"/>
        <end position="230"/>
    </location>
</feature>
<dbReference type="SUPFAM" id="SSF52799">
    <property type="entry name" value="(Phosphotyrosine protein) phosphatases II"/>
    <property type="match status" value="1"/>
</dbReference>
<feature type="compositionally biased region" description="Basic and acidic residues" evidence="1">
    <location>
        <begin position="175"/>
        <end position="184"/>
    </location>
</feature>
<dbReference type="Gene3D" id="3.90.190.10">
    <property type="entry name" value="Protein tyrosine phosphatase superfamily"/>
    <property type="match status" value="1"/>
</dbReference>
<accession>A0AAE1D0W4</accession>
<comment type="caution">
    <text evidence="3">The sequence shown here is derived from an EMBL/GenBank/DDBJ whole genome shotgun (WGS) entry which is preliminary data.</text>
</comment>
<dbReference type="SMART" id="SM00404">
    <property type="entry name" value="PTPc_motif"/>
    <property type="match status" value="1"/>
</dbReference>
<dbReference type="EMBL" id="JAWDGP010005867">
    <property type="protein sequence ID" value="KAK3750604.1"/>
    <property type="molecule type" value="Genomic_DNA"/>
</dbReference>
<reference evidence="3" key="1">
    <citation type="journal article" date="2023" name="G3 (Bethesda)">
        <title>A reference genome for the long-term kleptoplast-retaining sea slug Elysia crispata morphotype clarki.</title>
        <authorList>
            <person name="Eastman K.E."/>
            <person name="Pendleton A.L."/>
            <person name="Shaikh M.A."/>
            <person name="Suttiyut T."/>
            <person name="Ogas R."/>
            <person name="Tomko P."/>
            <person name="Gavelis G."/>
            <person name="Widhalm J.R."/>
            <person name="Wisecaver J.H."/>
        </authorList>
    </citation>
    <scope>NUCLEOTIDE SEQUENCE</scope>
    <source>
        <strain evidence="3">ECLA1</strain>
    </source>
</reference>
<keyword evidence="4" id="KW-1185">Reference proteome</keyword>
<sequence length="504" mass="55798">RATPCHNDVVCKSAPSLTKRTLELLKKVKASRRVQAPRTVYMCRNGADLSGYLCVQSILLDRLDVDQFLTVPLVVGAIRAIRPQVISSVEEYRCLYDVLRLAHETRDVYSYVRDVKSELHSDGKRPGKVKETKDSLHGDEELTSPTKTAEAVDACMVDPAAPPQEPEQVTVVRELPYDKEKSKNSTETGNVSDDLGDVKLVPHSQDKADVKLTVICEVSRGSESGDSSTSLVQTSDLSSDVASMSQSLGSEEDGPVQLTGSSELSERDGGDTNANNDATSRHVPDGDTSVNSRSSTLDKSPQHSDSDSAVIEINTPRSHKSIEINTPRSHKSIEINTPRSHKSIEINTPRSHKSIEINTPRSHKSIEINTPRSHKSIEINTPSSHTIKEINTPRSHKSIEINTPRSHKSIEINTPRSHKSIEINTPRSHKSIEINTPSSHTIIEPNTPRSHESIEINTPRSHKSIEINTPRSHKSIEINTPRSHKSIEINTPSRPHDYRDQHTT</sequence>
<dbReference type="PROSITE" id="PS50056">
    <property type="entry name" value="TYR_PHOSPHATASE_2"/>
    <property type="match status" value="1"/>
</dbReference>
<evidence type="ECO:0000259" key="2">
    <source>
        <dbReference type="PROSITE" id="PS50056"/>
    </source>
</evidence>
<evidence type="ECO:0000256" key="1">
    <source>
        <dbReference type="SAM" id="MobiDB-lite"/>
    </source>
</evidence>
<dbReference type="InterPro" id="IPR000242">
    <property type="entry name" value="PTP_cat"/>
</dbReference>
<dbReference type="InterPro" id="IPR029021">
    <property type="entry name" value="Prot-tyrosine_phosphatase-like"/>
</dbReference>
<dbReference type="AlphaFoldDB" id="A0AAE1D0W4"/>
<name>A0AAE1D0W4_9GAST</name>
<dbReference type="InterPro" id="IPR003595">
    <property type="entry name" value="Tyr_Pase_cat"/>
</dbReference>
<feature type="compositionally biased region" description="Polar residues" evidence="1">
    <location>
        <begin position="231"/>
        <end position="249"/>
    </location>
</feature>
<feature type="compositionally biased region" description="Basic and acidic residues" evidence="1">
    <location>
        <begin position="120"/>
        <end position="140"/>
    </location>
</feature>
<dbReference type="InterPro" id="IPR000387">
    <property type="entry name" value="Tyr_Pase_dom"/>
</dbReference>
<evidence type="ECO:0000313" key="4">
    <source>
        <dbReference type="Proteomes" id="UP001283361"/>
    </source>
</evidence>
<feature type="compositionally biased region" description="Basic and acidic residues" evidence="1">
    <location>
        <begin position="494"/>
        <end position="504"/>
    </location>
</feature>
<feature type="domain" description="Tyrosine specific protein phosphatases" evidence="2">
    <location>
        <begin position="19"/>
        <end position="93"/>
    </location>
</feature>
<gene>
    <name evidence="3" type="ORF">RRG08_062096</name>
</gene>
<protein>
    <recommendedName>
        <fullName evidence="2">Tyrosine specific protein phosphatases domain-containing protein</fullName>
    </recommendedName>
</protein>
<proteinExistence type="predicted"/>
<feature type="compositionally biased region" description="Polar residues" evidence="1">
    <location>
        <begin position="288"/>
        <end position="299"/>
    </location>
</feature>
<feature type="region of interest" description="Disordered" evidence="1">
    <location>
        <begin position="220"/>
        <end position="351"/>
    </location>
</feature>
<evidence type="ECO:0000313" key="3">
    <source>
        <dbReference type="EMBL" id="KAK3750604.1"/>
    </source>
</evidence>
<dbReference type="Proteomes" id="UP001283361">
    <property type="component" value="Unassembled WGS sequence"/>
</dbReference>
<dbReference type="Pfam" id="PF00102">
    <property type="entry name" value="Y_phosphatase"/>
    <property type="match status" value="1"/>
</dbReference>
<feature type="region of interest" description="Disordered" evidence="1">
    <location>
        <begin position="438"/>
        <end position="504"/>
    </location>
</feature>
<dbReference type="GO" id="GO:0004725">
    <property type="term" value="F:protein tyrosine phosphatase activity"/>
    <property type="evidence" value="ECO:0007669"/>
    <property type="project" value="InterPro"/>
</dbReference>
<organism evidence="3 4">
    <name type="scientific">Elysia crispata</name>
    <name type="common">lettuce slug</name>
    <dbReference type="NCBI Taxonomy" id="231223"/>
    <lineage>
        <taxon>Eukaryota</taxon>
        <taxon>Metazoa</taxon>
        <taxon>Spiralia</taxon>
        <taxon>Lophotrochozoa</taxon>
        <taxon>Mollusca</taxon>
        <taxon>Gastropoda</taxon>
        <taxon>Heterobranchia</taxon>
        <taxon>Euthyneura</taxon>
        <taxon>Panpulmonata</taxon>
        <taxon>Sacoglossa</taxon>
        <taxon>Placobranchoidea</taxon>
        <taxon>Plakobranchidae</taxon>
        <taxon>Elysia</taxon>
    </lineage>
</organism>
<feature type="region of interest" description="Disordered" evidence="1">
    <location>
        <begin position="120"/>
        <end position="198"/>
    </location>
</feature>